<comment type="caution">
    <text evidence="8">The sequence shown here is derived from an EMBL/GenBank/DDBJ whole genome shotgun (WGS) entry which is preliminary data.</text>
</comment>
<keyword evidence="4 7" id="KW-0560">Oxidoreductase</keyword>
<dbReference type="AlphaFoldDB" id="A0A1S1RDZ6"/>
<accession>A0A1S1RDZ6</accession>
<dbReference type="Proteomes" id="UP000179769">
    <property type="component" value="Unassembled WGS sequence"/>
</dbReference>
<sequence>MTTRPNAARRSLPDLLRWLDELRRRGQVHRDDRQRCWHVLGHPEAGAVLADHRSFSSDLRGLLPRQEDMPEYDLREGSFQEDVELFQRGNFVRLDPPEHHRLRGLASRAFTPRTVAGLAPRIAEVTTELLDATGGRTRLELIDDLAYPLPVIVIAELLGLPAADRPMFRRWADALFDREVADPDQPLTELAAASTRAAVPVLREMNAYLLDRIRACRAHPGDDLTGRLVQVEVDGQRLADEEIVGFVGLLLLAGHITTTATLGNAVLALDEHPGAAAELRAEPELLPATIEEVLRLRTPFPRLVRRAVADTRVGDEVIPAGAVVTVWLTAANRDERVFAEPDRFDPRRAPNPHIAFGQGIHFCLGAPLARLEARTVLGILLGRYPDIAVAADVPVKHRDPWAMVSVNSLPLDVRPR</sequence>
<keyword evidence="6 7" id="KW-0503">Monooxygenase</keyword>
<keyword evidence="9" id="KW-1185">Reference proteome</keyword>
<evidence type="ECO:0000256" key="1">
    <source>
        <dbReference type="ARBA" id="ARBA00010617"/>
    </source>
</evidence>
<keyword evidence="2 7" id="KW-0349">Heme</keyword>
<dbReference type="InterPro" id="IPR002397">
    <property type="entry name" value="Cyt_P450_B"/>
</dbReference>
<dbReference type="PROSITE" id="PS00086">
    <property type="entry name" value="CYTOCHROME_P450"/>
    <property type="match status" value="1"/>
</dbReference>
<keyword evidence="3 7" id="KW-0479">Metal-binding</keyword>
<dbReference type="FunFam" id="1.10.630.10:FF:000018">
    <property type="entry name" value="Cytochrome P450 monooxygenase"/>
    <property type="match status" value="1"/>
</dbReference>
<dbReference type="Pfam" id="PF00067">
    <property type="entry name" value="p450"/>
    <property type="match status" value="1"/>
</dbReference>
<dbReference type="CDD" id="cd11032">
    <property type="entry name" value="P450_EryK-like"/>
    <property type="match status" value="1"/>
</dbReference>
<dbReference type="Gene3D" id="1.10.630.10">
    <property type="entry name" value="Cytochrome P450"/>
    <property type="match status" value="1"/>
</dbReference>
<keyword evidence="5 7" id="KW-0408">Iron</keyword>
<evidence type="ECO:0000256" key="4">
    <source>
        <dbReference type="ARBA" id="ARBA00023002"/>
    </source>
</evidence>
<dbReference type="PANTHER" id="PTHR46696">
    <property type="entry name" value="P450, PUTATIVE (EUROFUNG)-RELATED"/>
    <property type="match status" value="1"/>
</dbReference>
<evidence type="ECO:0000256" key="7">
    <source>
        <dbReference type="RuleBase" id="RU000461"/>
    </source>
</evidence>
<evidence type="ECO:0000256" key="2">
    <source>
        <dbReference type="ARBA" id="ARBA00022617"/>
    </source>
</evidence>
<comment type="similarity">
    <text evidence="1 7">Belongs to the cytochrome P450 family.</text>
</comment>
<dbReference type="GO" id="GO:0004497">
    <property type="term" value="F:monooxygenase activity"/>
    <property type="evidence" value="ECO:0007669"/>
    <property type="project" value="UniProtKB-KW"/>
</dbReference>
<evidence type="ECO:0000313" key="8">
    <source>
        <dbReference type="EMBL" id="OHV43981.1"/>
    </source>
</evidence>
<dbReference type="InterPro" id="IPR001128">
    <property type="entry name" value="Cyt_P450"/>
</dbReference>
<dbReference type="GO" id="GO:0020037">
    <property type="term" value="F:heme binding"/>
    <property type="evidence" value="ECO:0007669"/>
    <property type="project" value="InterPro"/>
</dbReference>
<dbReference type="PRINTS" id="PR00385">
    <property type="entry name" value="P450"/>
</dbReference>
<dbReference type="PANTHER" id="PTHR46696:SF1">
    <property type="entry name" value="CYTOCHROME P450 YJIB-RELATED"/>
    <property type="match status" value="1"/>
</dbReference>
<dbReference type="InterPro" id="IPR036396">
    <property type="entry name" value="Cyt_P450_sf"/>
</dbReference>
<reference evidence="9" key="1">
    <citation type="submission" date="2016-07" db="EMBL/GenBank/DDBJ databases">
        <title>Frankia sp. NRRL B-16219 Genome sequencing.</title>
        <authorList>
            <person name="Ghodhbane-Gtari F."/>
            <person name="Swanson E."/>
            <person name="Gueddou A."/>
            <person name="Louati M."/>
            <person name="Nouioui I."/>
            <person name="Hezbri K."/>
            <person name="Abebe-Akele F."/>
            <person name="Simpson S."/>
            <person name="Morris K."/>
            <person name="Thomas K."/>
            <person name="Gtari M."/>
            <person name="Tisa L.S."/>
        </authorList>
    </citation>
    <scope>NUCLEOTIDE SEQUENCE [LARGE SCALE GENOMIC DNA]</scope>
    <source>
        <strain evidence="9">NRRL B-16219</strain>
    </source>
</reference>
<name>A0A1S1RDZ6_9ACTN</name>
<evidence type="ECO:0000256" key="3">
    <source>
        <dbReference type="ARBA" id="ARBA00022723"/>
    </source>
</evidence>
<evidence type="ECO:0000256" key="6">
    <source>
        <dbReference type="ARBA" id="ARBA00023033"/>
    </source>
</evidence>
<dbReference type="InterPro" id="IPR017972">
    <property type="entry name" value="Cyt_P450_CS"/>
</dbReference>
<dbReference type="PRINTS" id="PR00359">
    <property type="entry name" value="BP450"/>
</dbReference>
<evidence type="ECO:0000256" key="5">
    <source>
        <dbReference type="ARBA" id="ARBA00023004"/>
    </source>
</evidence>
<organism evidence="8 9">
    <name type="scientific">Parafrankia soli</name>
    <dbReference type="NCBI Taxonomy" id="2599596"/>
    <lineage>
        <taxon>Bacteria</taxon>
        <taxon>Bacillati</taxon>
        <taxon>Actinomycetota</taxon>
        <taxon>Actinomycetes</taxon>
        <taxon>Frankiales</taxon>
        <taxon>Frankiaceae</taxon>
        <taxon>Parafrankia</taxon>
    </lineage>
</organism>
<protein>
    <submittedName>
        <fullName evidence="8">Cytochrome P450</fullName>
    </submittedName>
</protein>
<evidence type="ECO:0000313" key="9">
    <source>
        <dbReference type="Proteomes" id="UP000179769"/>
    </source>
</evidence>
<dbReference type="GO" id="GO:0005506">
    <property type="term" value="F:iron ion binding"/>
    <property type="evidence" value="ECO:0007669"/>
    <property type="project" value="InterPro"/>
</dbReference>
<dbReference type="GO" id="GO:0016705">
    <property type="term" value="F:oxidoreductase activity, acting on paired donors, with incorporation or reduction of molecular oxygen"/>
    <property type="evidence" value="ECO:0007669"/>
    <property type="project" value="InterPro"/>
</dbReference>
<gene>
    <name evidence="8" type="ORF">BBK14_10315</name>
</gene>
<dbReference type="EMBL" id="MAXA01000025">
    <property type="protein sequence ID" value="OHV43981.1"/>
    <property type="molecule type" value="Genomic_DNA"/>
</dbReference>
<proteinExistence type="inferred from homology"/>
<dbReference type="SUPFAM" id="SSF48264">
    <property type="entry name" value="Cytochrome P450"/>
    <property type="match status" value="1"/>
</dbReference>